<evidence type="ECO:0000313" key="3">
    <source>
        <dbReference type="Proteomes" id="UP000606721"/>
    </source>
</evidence>
<protein>
    <submittedName>
        <fullName evidence="2">DUF559 domain-containing protein</fullName>
    </submittedName>
</protein>
<dbReference type="EMBL" id="JACJQT010000079">
    <property type="protein sequence ID" value="MBD2280879.1"/>
    <property type="molecule type" value="Genomic_DNA"/>
</dbReference>
<keyword evidence="3" id="KW-1185">Reference proteome</keyword>
<gene>
    <name evidence="2" type="ORF">H6F99_22155</name>
</gene>
<feature type="domain" description="DUF559" evidence="1">
    <location>
        <begin position="140"/>
        <end position="238"/>
    </location>
</feature>
<organism evidence="2 3">
    <name type="scientific">Aphanizomenon flos-aquae FACHB-1040</name>
    <dbReference type="NCBI Taxonomy" id="2692887"/>
    <lineage>
        <taxon>Bacteria</taxon>
        <taxon>Bacillati</taxon>
        <taxon>Cyanobacteriota</taxon>
        <taxon>Cyanophyceae</taxon>
        <taxon>Nostocales</taxon>
        <taxon>Aphanizomenonaceae</taxon>
        <taxon>Aphanizomenon</taxon>
    </lineage>
</organism>
<reference evidence="2 3" key="1">
    <citation type="journal article" date="2020" name="ISME J.">
        <title>Comparative genomics reveals insights into cyanobacterial evolution and habitat adaptation.</title>
        <authorList>
            <person name="Chen M.Y."/>
            <person name="Teng W.K."/>
            <person name="Zhao L."/>
            <person name="Hu C.X."/>
            <person name="Zhou Y.K."/>
            <person name="Han B.P."/>
            <person name="Song L.R."/>
            <person name="Shu W.S."/>
        </authorList>
    </citation>
    <scope>NUCLEOTIDE SEQUENCE [LARGE SCALE GENOMIC DNA]</scope>
    <source>
        <strain evidence="2 3">FACHB-1040</strain>
    </source>
</reference>
<sequence length="268" mass="31895">MAKRGEVLVAIMPAKSDMKIACEQNWYRIPADQVERLKQRNVWKPKWLAFYQPKVFRDEAFAVNYYASIKSISQTFRHELFPDESPNSKSQKRYYKIDIHPMEKLPQPIYSRRLRRILFIPTTWEKLTNAAEINDLWDESPLEDKLWAEFKRYSIDAERQQEEKIKDKTYLLDFAIYCEKGKIDAETDGDTWHSAKDRISEDNLRDNDLETVGWRTIRFNSQKIREEMTEYCIPTILENIKNLGGLKDDQKRMPRKIGLDGSEQLTLF</sequence>
<proteinExistence type="predicted"/>
<name>A0ABR8C520_APHFL</name>
<evidence type="ECO:0000259" key="1">
    <source>
        <dbReference type="Pfam" id="PF04480"/>
    </source>
</evidence>
<dbReference type="RefSeq" id="WP_190384251.1">
    <property type="nucleotide sequence ID" value="NZ_JACJQT010000079.1"/>
</dbReference>
<dbReference type="Pfam" id="PF04480">
    <property type="entry name" value="DUF559"/>
    <property type="match status" value="1"/>
</dbReference>
<accession>A0ABR8C520</accession>
<comment type="caution">
    <text evidence="2">The sequence shown here is derived from an EMBL/GenBank/DDBJ whole genome shotgun (WGS) entry which is preliminary data.</text>
</comment>
<dbReference type="Proteomes" id="UP000606721">
    <property type="component" value="Unassembled WGS sequence"/>
</dbReference>
<dbReference type="Gene3D" id="3.40.960.10">
    <property type="entry name" value="VSR Endonuclease"/>
    <property type="match status" value="1"/>
</dbReference>
<evidence type="ECO:0000313" key="2">
    <source>
        <dbReference type="EMBL" id="MBD2280879.1"/>
    </source>
</evidence>
<dbReference type="InterPro" id="IPR007569">
    <property type="entry name" value="DUF559"/>
</dbReference>